<dbReference type="PANTHER" id="PTHR44147:SF3">
    <property type="entry name" value="DEHYDROGENASES, SHORT CHAIN"/>
    <property type="match status" value="1"/>
</dbReference>
<dbReference type="WBParaSite" id="Hba_09684">
    <property type="protein sequence ID" value="Hba_09684"/>
    <property type="gene ID" value="Hba_09684"/>
</dbReference>
<accession>A0A1I7WX50</accession>
<sequence>MSLRGRIAIVSGASRGYIIENLTKKFYESDPDLWDKFNNVGLRNHYFCVVLGARIMNKQGRGLIVNVGSPGGLYTLFNIPYGVGKCALDRMSKDMAQHLKDTKITVVSLWPGAVKTELIMNAVENSKNGLGLDNINTLFLNGESIEYSGKAVVSLALDPKVHTFAGKILFTADLGHKYKFKDIDATKFKRDGNELLLKLINFFGEARLEVS</sequence>
<organism evidence="1 2">
    <name type="scientific">Heterorhabditis bacteriophora</name>
    <name type="common">Entomopathogenic nematode worm</name>
    <dbReference type="NCBI Taxonomy" id="37862"/>
    <lineage>
        <taxon>Eukaryota</taxon>
        <taxon>Metazoa</taxon>
        <taxon>Ecdysozoa</taxon>
        <taxon>Nematoda</taxon>
        <taxon>Chromadorea</taxon>
        <taxon>Rhabditida</taxon>
        <taxon>Rhabditina</taxon>
        <taxon>Rhabditomorpha</taxon>
        <taxon>Strongyloidea</taxon>
        <taxon>Heterorhabditidae</taxon>
        <taxon>Heterorhabditis</taxon>
    </lineage>
</organism>
<reference evidence="2" key="1">
    <citation type="submission" date="2016-11" db="UniProtKB">
        <authorList>
            <consortium name="WormBaseParasite"/>
        </authorList>
    </citation>
    <scope>IDENTIFICATION</scope>
</reference>
<dbReference type="Gene3D" id="3.40.50.720">
    <property type="entry name" value="NAD(P)-binding Rossmann-like Domain"/>
    <property type="match status" value="1"/>
</dbReference>
<name>A0A1I7WX50_HETBA</name>
<dbReference type="Proteomes" id="UP000095283">
    <property type="component" value="Unplaced"/>
</dbReference>
<keyword evidence="1" id="KW-1185">Reference proteome</keyword>
<dbReference type="InterPro" id="IPR002347">
    <property type="entry name" value="SDR_fam"/>
</dbReference>
<dbReference type="Pfam" id="PF00106">
    <property type="entry name" value="adh_short"/>
    <property type="match status" value="1"/>
</dbReference>
<dbReference type="InterPro" id="IPR036291">
    <property type="entry name" value="NAD(P)-bd_dom_sf"/>
</dbReference>
<evidence type="ECO:0000313" key="1">
    <source>
        <dbReference type="Proteomes" id="UP000095283"/>
    </source>
</evidence>
<evidence type="ECO:0000313" key="2">
    <source>
        <dbReference type="WBParaSite" id="Hba_09684"/>
    </source>
</evidence>
<dbReference type="SUPFAM" id="SSF51735">
    <property type="entry name" value="NAD(P)-binding Rossmann-fold domains"/>
    <property type="match status" value="1"/>
</dbReference>
<proteinExistence type="predicted"/>
<dbReference type="AlphaFoldDB" id="A0A1I7WX50"/>
<dbReference type="PANTHER" id="PTHR44147">
    <property type="entry name" value="DEHYDROGENASE/REDUCTASE SDR FAMILY MEMBER 1"/>
    <property type="match status" value="1"/>
</dbReference>
<protein>
    <submittedName>
        <fullName evidence="2">Short chain dehydrogenase</fullName>
    </submittedName>
</protein>